<evidence type="ECO:0000313" key="15">
    <source>
        <dbReference type="Proteomes" id="UP000036959"/>
    </source>
</evidence>
<dbReference type="Gene3D" id="3.40.50.150">
    <property type="entry name" value="Vaccinia Virus protein VP39"/>
    <property type="match status" value="1"/>
</dbReference>
<comment type="cofactor">
    <cofactor evidence="1">
        <name>Mg(2+)</name>
        <dbReference type="ChEBI" id="CHEBI:18420"/>
    </cofactor>
</comment>
<keyword evidence="15" id="KW-1185">Reference proteome</keyword>
<keyword evidence="9" id="KW-0694">RNA-binding</keyword>
<dbReference type="InterPro" id="IPR026610">
    <property type="entry name" value="Hen1"/>
</dbReference>
<comment type="caution">
    <text evidence="14">The sequence shown here is derived from an EMBL/GenBank/DDBJ whole genome shotgun (WGS) entry which is preliminary data.</text>
</comment>
<organism evidence="14 15">
    <name type="scientific">Candidatus Burkholderia verschuerenii</name>
    <dbReference type="NCBI Taxonomy" id="242163"/>
    <lineage>
        <taxon>Bacteria</taxon>
        <taxon>Pseudomonadati</taxon>
        <taxon>Pseudomonadota</taxon>
        <taxon>Betaproteobacteria</taxon>
        <taxon>Burkholderiales</taxon>
        <taxon>Burkholderiaceae</taxon>
        <taxon>Burkholderia</taxon>
    </lineage>
</organism>
<dbReference type="InterPro" id="IPR038546">
    <property type="entry name" value="Hen1_N_sf"/>
</dbReference>
<evidence type="ECO:0000313" key="14">
    <source>
        <dbReference type="EMBL" id="KND60530.1"/>
    </source>
</evidence>
<dbReference type="InterPro" id="IPR024026">
    <property type="entry name" value="3'-RNA_MeTfrase_Hen1_bac"/>
</dbReference>
<dbReference type="PANTHER" id="PTHR21404:SF3">
    <property type="entry name" value="SMALL RNA 2'-O-METHYLTRANSFERASE"/>
    <property type="match status" value="1"/>
</dbReference>
<comment type="similarity">
    <text evidence="2">Belongs to the methyltransferase superfamily. HEN1 family.</text>
</comment>
<evidence type="ECO:0000256" key="3">
    <source>
        <dbReference type="ARBA" id="ARBA00021330"/>
    </source>
</evidence>
<evidence type="ECO:0000256" key="4">
    <source>
        <dbReference type="ARBA" id="ARBA00022603"/>
    </source>
</evidence>
<dbReference type="GO" id="GO:0003723">
    <property type="term" value="F:RNA binding"/>
    <property type="evidence" value="ECO:0007669"/>
    <property type="project" value="UniProtKB-KW"/>
</dbReference>
<keyword evidence="7" id="KW-0479">Metal-binding</keyword>
<keyword evidence="4 14" id="KW-0489">Methyltransferase</keyword>
<dbReference type="RefSeq" id="WP_050453589.1">
    <property type="nucleotide sequence ID" value="NZ_LFJJ01000057.1"/>
</dbReference>
<keyword evidence="8" id="KW-0460">Magnesium</keyword>
<protein>
    <recommendedName>
        <fullName evidence="3">Small RNA 2'-O-methyltransferase</fullName>
        <ecNumber evidence="11">2.1.1.386</ecNumber>
    </recommendedName>
</protein>
<evidence type="ECO:0000256" key="12">
    <source>
        <dbReference type="ARBA" id="ARBA00048418"/>
    </source>
</evidence>
<dbReference type="Pfam" id="PF12623">
    <property type="entry name" value="Hen1_L"/>
    <property type="match status" value="1"/>
</dbReference>
<dbReference type="GO" id="GO:0090486">
    <property type="term" value="F:small RNA 2'-O-methyltransferase activity"/>
    <property type="evidence" value="ECO:0007669"/>
    <property type="project" value="UniProtKB-EC"/>
</dbReference>
<dbReference type="CDD" id="cd02440">
    <property type="entry name" value="AdoMet_MTases"/>
    <property type="match status" value="1"/>
</dbReference>
<proteinExistence type="inferred from homology"/>
<dbReference type="GO" id="GO:0046872">
    <property type="term" value="F:metal ion binding"/>
    <property type="evidence" value="ECO:0007669"/>
    <property type="project" value="UniProtKB-KW"/>
</dbReference>
<dbReference type="NCBIfam" id="TIGR04074">
    <property type="entry name" value="bacter_Hen1"/>
    <property type="match status" value="1"/>
</dbReference>
<dbReference type="EMBL" id="LFJJ01000057">
    <property type="protein sequence ID" value="KND60530.1"/>
    <property type="molecule type" value="Genomic_DNA"/>
</dbReference>
<evidence type="ECO:0000256" key="7">
    <source>
        <dbReference type="ARBA" id="ARBA00022723"/>
    </source>
</evidence>
<evidence type="ECO:0000256" key="6">
    <source>
        <dbReference type="ARBA" id="ARBA00022691"/>
    </source>
</evidence>
<evidence type="ECO:0000256" key="9">
    <source>
        <dbReference type="ARBA" id="ARBA00022884"/>
    </source>
</evidence>
<dbReference type="OrthoDB" id="9795085at2"/>
<dbReference type="GO" id="GO:0031047">
    <property type="term" value="P:regulatory ncRNA-mediated gene silencing"/>
    <property type="evidence" value="ECO:0007669"/>
    <property type="project" value="UniProtKB-KW"/>
</dbReference>
<dbReference type="Gene3D" id="3.30.1610.20">
    <property type="entry name" value="Hen1, N-terminal domain"/>
    <property type="match status" value="1"/>
</dbReference>
<dbReference type="PATRIC" id="fig|242163.4.peg.5878"/>
<dbReference type="InterPro" id="IPR029063">
    <property type="entry name" value="SAM-dependent_MTases_sf"/>
</dbReference>
<reference evidence="15" key="1">
    <citation type="submission" date="2015-06" db="EMBL/GenBank/DDBJ databases">
        <title>Comparative genomics of Burkholderia leaf nodule symbionts.</title>
        <authorList>
            <person name="Carlier A."/>
            <person name="Eberl L."/>
            <person name="Pinto-Carbo M."/>
        </authorList>
    </citation>
    <scope>NUCLEOTIDE SEQUENCE [LARGE SCALE GENOMIC DNA]</scope>
    <source>
        <strain evidence="15">UZHbot4</strain>
    </source>
</reference>
<keyword evidence="5" id="KW-0808">Transferase</keyword>
<dbReference type="AlphaFoldDB" id="A0A0L0ME27"/>
<keyword evidence="10" id="KW-0943">RNA-mediated gene silencing</keyword>
<accession>A0A0L0ME27</accession>
<dbReference type="GO" id="GO:0001510">
    <property type="term" value="P:RNA methylation"/>
    <property type="evidence" value="ECO:0007669"/>
    <property type="project" value="InterPro"/>
</dbReference>
<dbReference type="InterPro" id="IPR024740">
    <property type="entry name" value="Hen1_N"/>
</dbReference>
<keyword evidence="6" id="KW-0949">S-adenosyl-L-methionine</keyword>
<feature type="domain" description="Hen1 N-terminal" evidence="13">
    <location>
        <begin position="1"/>
        <end position="239"/>
    </location>
</feature>
<dbReference type="Proteomes" id="UP000036959">
    <property type="component" value="Unassembled WGS sequence"/>
</dbReference>
<comment type="catalytic activity">
    <reaction evidence="12">
        <text>small RNA 3'-end nucleotide + S-adenosyl-L-methionine = small RNA 3'-end 2'-O-methylnucleotide + S-adenosyl-L-homocysteine + H(+)</text>
        <dbReference type="Rhea" id="RHEA:37887"/>
        <dbReference type="Rhea" id="RHEA-COMP:10415"/>
        <dbReference type="Rhea" id="RHEA-COMP:10416"/>
        <dbReference type="ChEBI" id="CHEBI:15378"/>
        <dbReference type="ChEBI" id="CHEBI:57856"/>
        <dbReference type="ChEBI" id="CHEBI:59789"/>
        <dbReference type="ChEBI" id="CHEBI:74896"/>
        <dbReference type="ChEBI" id="CHEBI:74898"/>
        <dbReference type="EC" id="2.1.1.386"/>
    </reaction>
</comment>
<evidence type="ECO:0000256" key="11">
    <source>
        <dbReference type="ARBA" id="ARBA00035025"/>
    </source>
</evidence>
<dbReference type="Pfam" id="PF13489">
    <property type="entry name" value="Methyltransf_23"/>
    <property type="match status" value="1"/>
</dbReference>
<evidence type="ECO:0000256" key="1">
    <source>
        <dbReference type="ARBA" id="ARBA00001946"/>
    </source>
</evidence>
<evidence type="ECO:0000256" key="5">
    <source>
        <dbReference type="ARBA" id="ARBA00022679"/>
    </source>
</evidence>
<dbReference type="PANTHER" id="PTHR21404">
    <property type="entry name" value="HEN1"/>
    <property type="match status" value="1"/>
</dbReference>
<sequence>MLLKITSHSPPATDIGYLLGKHPDKVQSTTLPFGTAHVFYPEANETRCSVALMVDVDPVWLVRGTGERSGPLAQYVNDRPYTASSLLAVTMARVFASAMSGHSATRPELAAMPLQLEAQVPVVRCRAGEATLRRMFEPLGYDVHIAQHALDEQHPEWGQSGYFSLTLAGTLRLADLLTHLYVLLPAIDGDKHYFISDDEVQKLVNKGGDWLRAHPEREWIMRGYLKRQRSLVREALGKLMADSDDEADTEAPAADAGEHSLERSIGLNEQRLAAVQKVLVDAGAKSVLDLGCGEGRLLGIDVSFGILERAAKRLAFDRMPPMKRARIDVQHGSLTYRDARFEGFDAACAIEVIEHIDAERLGAFEQTVFEFARPGMVVLTTPNVEYNARFASLPAGAMRHDDHRFEWTRAQFEAWARGVAQRHGYRVTFAPVGPIDVERGAPTQMGVFQR</sequence>
<dbReference type="SUPFAM" id="SSF53335">
    <property type="entry name" value="S-adenosyl-L-methionine-dependent methyltransferases"/>
    <property type="match status" value="1"/>
</dbReference>
<gene>
    <name evidence="14" type="ORF">BVER_03620</name>
</gene>
<evidence type="ECO:0000259" key="13">
    <source>
        <dbReference type="Pfam" id="PF12623"/>
    </source>
</evidence>
<name>A0A0L0ME27_9BURK</name>
<evidence type="ECO:0000256" key="2">
    <source>
        <dbReference type="ARBA" id="ARBA00009026"/>
    </source>
</evidence>
<evidence type="ECO:0000256" key="10">
    <source>
        <dbReference type="ARBA" id="ARBA00023158"/>
    </source>
</evidence>
<evidence type="ECO:0000256" key="8">
    <source>
        <dbReference type="ARBA" id="ARBA00022842"/>
    </source>
</evidence>
<dbReference type="EC" id="2.1.1.386" evidence="11"/>